<dbReference type="RefSeq" id="WP_306748168.1">
    <property type="nucleotide sequence ID" value="NZ_NSDM01000010.1"/>
</dbReference>
<accession>A0ABU0X3Y7</accession>
<feature type="region of interest" description="Disordered" evidence="1">
    <location>
        <begin position="132"/>
        <end position="158"/>
    </location>
</feature>
<evidence type="ECO:0008006" key="4">
    <source>
        <dbReference type="Google" id="ProtNLM"/>
    </source>
</evidence>
<keyword evidence="3" id="KW-1185">Reference proteome</keyword>
<dbReference type="Proteomes" id="UP001225605">
    <property type="component" value="Unassembled WGS sequence"/>
</dbReference>
<dbReference type="Gene3D" id="3.30.530.20">
    <property type="match status" value="1"/>
</dbReference>
<protein>
    <recommendedName>
        <fullName evidence="4">Polyketide cyclase / dehydrase and lipid transport</fullName>
    </recommendedName>
</protein>
<sequence>MTVPPAERTRSMPVDAEAVFEVITDLEDLSSWLPAGVEVDCYGAHLVRLWVGGEVVERRIAVDWESLGVTWGDPHSPTYTGAVRVLRVAPGRSAVTVRLTGSAGLPPSRLDDWLVRALDELALVAGVHAGPRGAGGRGAHRRTGPDAPRRPLEVMLDR</sequence>
<feature type="compositionally biased region" description="Basic and acidic residues" evidence="1">
    <location>
        <begin position="143"/>
        <end position="158"/>
    </location>
</feature>
<proteinExistence type="predicted"/>
<dbReference type="InterPro" id="IPR023393">
    <property type="entry name" value="START-like_dom_sf"/>
</dbReference>
<gene>
    <name evidence="2" type="ORF">CKY47_23175</name>
</gene>
<evidence type="ECO:0000256" key="1">
    <source>
        <dbReference type="SAM" id="MobiDB-lite"/>
    </source>
</evidence>
<organism evidence="2 3">
    <name type="scientific">Saccharothrix yanglingensis</name>
    <dbReference type="NCBI Taxonomy" id="659496"/>
    <lineage>
        <taxon>Bacteria</taxon>
        <taxon>Bacillati</taxon>
        <taxon>Actinomycetota</taxon>
        <taxon>Actinomycetes</taxon>
        <taxon>Pseudonocardiales</taxon>
        <taxon>Pseudonocardiaceae</taxon>
        <taxon>Saccharothrix</taxon>
    </lineage>
</organism>
<dbReference type="EMBL" id="NSDM01000010">
    <property type="protein sequence ID" value="MDQ2586840.1"/>
    <property type="molecule type" value="Genomic_DNA"/>
</dbReference>
<evidence type="ECO:0000313" key="2">
    <source>
        <dbReference type="EMBL" id="MDQ2586840.1"/>
    </source>
</evidence>
<dbReference type="SUPFAM" id="SSF55961">
    <property type="entry name" value="Bet v1-like"/>
    <property type="match status" value="1"/>
</dbReference>
<comment type="caution">
    <text evidence="2">The sequence shown here is derived from an EMBL/GenBank/DDBJ whole genome shotgun (WGS) entry which is preliminary data.</text>
</comment>
<name>A0ABU0X3Y7_9PSEU</name>
<reference evidence="2 3" key="1">
    <citation type="submission" date="2017-06" db="EMBL/GenBank/DDBJ databases">
        <title>Cultured bacterium strain Saccharothrix yanglingensis Hhs.015.</title>
        <authorList>
            <person name="Xia Y."/>
        </authorList>
    </citation>
    <scope>NUCLEOTIDE SEQUENCE [LARGE SCALE GENOMIC DNA]</scope>
    <source>
        <strain evidence="2 3">Hhs.015</strain>
    </source>
</reference>
<evidence type="ECO:0000313" key="3">
    <source>
        <dbReference type="Proteomes" id="UP001225605"/>
    </source>
</evidence>